<dbReference type="InterPro" id="IPR036691">
    <property type="entry name" value="Endo/exonu/phosph_ase_sf"/>
</dbReference>
<accession>A0A6H5J3B9</accession>
<dbReference type="SUPFAM" id="SSF56219">
    <property type="entry name" value="DNase I-like"/>
    <property type="match status" value="1"/>
</dbReference>
<feature type="region of interest" description="Disordered" evidence="2">
    <location>
        <begin position="117"/>
        <end position="152"/>
    </location>
</feature>
<feature type="compositionally biased region" description="Basic and acidic residues" evidence="2">
    <location>
        <begin position="1301"/>
        <end position="1323"/>
    </location>
</feature>
<dbReference type="Gene3D" id="4.10.60.10">
    <property type="entry name" value="Zinc finger, CCHC-type"/>
    <property type="match status" value="1"/>
</dbReference>
<dbReference type="OrthoDB" id="7697131at2759"/>
<gene>
    <name evidence="5" type="ORF">TBRA_LOCUS15734</name>
</gene>
<dbReference type="Proteomes" id="UP000479190">
    <property type="component" value="Unassembled WGS sequence"/>
</dbReference>
<dbReference type="GO" id="GO:0003824">
    <property type="term" value="F:catalytic activity"/>
    <property type="evidence" value="ECO:0007669"/>
    <property type="project" value="InterPro"/>
</dbReference>
<evidence type="ECO:0000256" key="2">
    <source>
        <dbReference type="SAM" id="MobiDB-lite"/>
    </source>
</evidence>
<dbReference type="Pfam" id="PF00078">
    <property type="entry name" value="RVT_1"/>
    <property type="match status" value="1"/>
</dbReference>
<dbReference type="InterPro" id="IPR005135">
    <property type="entry name" value="Endo/exonuclease/phosphatase"/>
</dbReference>
<dbReference type="SMART" id="SM00343">
    <property type="entry name" value="ZnF_C2HC"/>
    <property type="match status" value="2"/>
</dbReference>
<reference evidence="5 6" key="1">
    <citation type="submission" date="2020-02" db="EMBL/GenBank/DDBJ databases">
        <authorList>
            <person name="Ferguson B K."/>
        </authorList>
    </citation>
    <scope>NUCLEOTIDE SEQUENCE [LARGE SCALE GENOMIC DNA]</scope>
</reference>
<dbReference type="GO" id="GO:0003676">
    <property type="term" value="F:nucleic acid binding"/>
    <property type="evidence" value="ECO:0007669"/>
    <property type="project" value="InterPro"/>
</dbReference>
<feature type="domain" description="CCHC-type" evidence="3">
    <location>
        <begin position="341"/>
        <end position="355"/>
    </location>
</feature>
<feature type="region of interest" description="Disordered" evidence="2">
    <location>
        <begin position="69"/>
        <end position="104"/>
    </location>
</feature>
<dbReference type="InterPro" id="IPR000477">
    <property type="entry name" value="RT_dom"/>
</dbReference>
<dbReference type="PANTHER" id="PTHR19446">
    <property type="entry name" value="REVERSE TRANSCRIPTASES"/>
    <property type="match status" value="1"/>
</dbReference>
<evidence type="ECO:0000313" key="6">
    <source>
        <dbReference type="Proteomes" id="UP000479190"/>
    </source>
</evidence>
<name>A0A6H5J3B9_9HYME</name>
<feature type="domain" description="Reverse transcriptase" evidence="4">
    <location>
        <begin position="811"/>
        <end position="1088"/>
    </location>
</feature>
<dbReference type="Gene3D" id="3.60.10.10">
    <property type="entry name" value="Endonuclease/exonuclease/phosphatase"/>
    <property type="match status" value="1"/>
</dbReference>
<dbReference type="SUPFAM" id="SSF56672">
    <property type="entry name" value="DNA/RNA polymerases"/>
    <property type="match status" value="1"/>
</dbReference>
<dbReference type="PROSITE" id="PS50158">
    <property type="entry name" value="ZF_CCHC"/>
    <property type="match status" value="2"/>
</dbReference>
<evidence type="ECO:0000259" key="4">
    <source>
        <dbReference type="PROSITE" id="PS50878"/>
    </source>
</evidence>
<dbReference type="Pfam" id="PF14529">
    <property type="entry name" value="Exo_endo_phos_2"/>
    <property type="match status" value="1"/>
</dbReference>
<keyword evidence="1" id="KW-0863">Zinc-finger</keyword>
<evidence type="ECO:0000259" key="3">
    <source>
        <dbReference type="PROSITE" id="PS50158"/>
    </source>
</evidence>
<dbReference type="PROSITE" id="PS50878">
    <property type="entry name" value="RT_POL"/>
    <property type="match status" value="1"/>
</dbReference>
<protein>
    <recommendedName>
        <fullName evidence="7">Reverse transcriptase domain-containing protein</fullName>
    </recommendedName>
</protein>
<dbReference type="InterPro" id="IPR001878">
    <property type="entry name" value="Znf_CCHC"/>
</dbReference>
<dbReference type="GO" id="GO:0008270">
    <property type="term" value="F:zinc ion binding"/>
    <property type="evidence" value="ECO:0007669"/>
    <property type="project" value="UniProtKB-KW"/>
</dbReference>
<evidence type="ECO:0000313" key="5">
    <source>
        <dbReference type="EMBL" id="CAB0044146.1"/>
    </source>
</evidence>
<proteinExistence type="predicted"/>
<dbReference type="CDD" id="cd01650">
    <property type="entry name" value="RT_nLTR_like"/>
    <property type="match status" value="1"/>
</dbReference>
<feature type="region of interest" description="Disordered" evidence="2">
    <location>
        <begin position="1297"/>
        <end position="1323"/>
    </location>
</feature>
<dbReference type="CDD" id="cd09077">
    <property type="entry name" value="R1-I-EN"/>
    <property type="match status" value="1"/>
</dbReference>
<feature type="domain" description="CCHC-type" evidence="3">
    <location>
        <begin position="318"/>
        <end position="333"/>
    </location>
</feature>
<sequence>MEDTLERMDGRIRGLGQFIKNKSNLHKEVISYQVSLGMALSALRKSLGSQVPPRPPAADKAVCTSPLFTGSAMSKRPADSSPEMRVPSKRSAGVAGPSLSDENNKVAEDCDDYVLVDKRRRQRRKPQLQLPPNVERDPARQPLKPRPARRRVHHRPDAIIIKANDASTYAEILKKLKREPALQQTVGSSVNNIRRSAAGALVLQLKKGVENASALGEELGKVLGTAATASALLHTSMIEIKDLDECVTKEEVTMALDALLGVPVSKRDPVKSLRKAYVGTQVAVVALPDELAAAALKLGHMRIGWVNCRIRARAEAARCYRCWSPGHMAARCKGPDRTDLCHRCGQKGHQARDCKGQPSCVLCRERGADDHQDHPGPPMMRILQLNLNHCEAAQDLLCDAISKLRIDVAILCEQYKNLAPPNTWLADADGQAAIWVHGGIPVQERPARVHPYFAVYAPPRLSEREFSALLANITEEARGRRPLVIAGDFNAWSTEWGCRETRPRASILLDSLALLDAVLLNTGDVPTFNGRQGSSIVDLTFVCETLAPRVKSWTVSEWYTHSDHQAILFEIEDTGTTTRPSTRQSYRWNARTLDADCFSATVSSASVAPVTAEDMATSLMSVITGACDASMSKANPRRRREPVYWWTAEIADLRRSCLRARRLLQRSRGRYDEATHSANYASARRLLRVAIKTSKRRCWRQLCDEVDNDVWGKPYKVVMSRLGCPQTKQPSSPLLVRGAVAALFPRVPSGPALRLPRRAEEPIPAVTLEELKGAQSRIKERSAPGPDRIPNSALKIAIAARPDIFLRVYTTCLETGVFPPVWKRQRLVLIPKPGKPPDESSSYRPLCMLDTAGKILERIICDRLEAFTESPGGLSERQYGFRKGRSTIDAIEDIVSTARYAVAGRRGRRGTKKYCAVVTLDVRNAFNSAWWDNILAALRRLPVPDYLLRIIASYFSARVLDFTTDDGPESYEVTAGVPQGSVLGPILWNVMYDAILRLNFDGDVRIVGFVDDIAVVAVAKHLWQIEHDLNAAILQVRGALQALSLQTADQKTEALLITSRKKVETTTITVGDHSIRSSPSIRYLGVHIDAKLKFDHHLRTVSAKAAGVIGALAKIMPNSGGPRSSRRKLSSHVVDTILLYGAPIWSTAAEKRAYIRQAESAHRRACLRVIGGRPHVSYEATYVLAGIPPLALLADERARLYSRRREDAKDEERLATLSKWQEAWDRSTKARWTHRLIPNIRTWIERRHGELNYHLTQLLTGQGFFKHHSQRYDHNQSARNARFAPHPSRTRSMYFTTARGSAERERETTCPTARGHDAGKHHQAHARERAKLARSCFLRPLGRDRTEGRRNGQKMMTGRCG</sequence>
<organism evidence="5 6">
    <name type="scientific">Trichogramma brassicae</name>
    <dbReference type="NCBI Taxonomy" id="86971"/>
    <lineage>
        <taxon>Eukaryota</taxon>
        <taxon>Metazoa</taxon>
        <taxon>Ecdysozoa</taxon>
        <taxon>Arthropoda</taxon>
        <taxon>Hexapoda</taxon>
        <taxon>Insecta</taxon>
        <taxon>Pterygota</taxon>
        <taxon>Neoptera</taxon>
        <taxon>Endopterygota</taxon>
        <taxon>Hymenoptera</taxon>
        <taxon>Apocrita</taxon>
        <taxon>Proctotrupomorpha</taxon>
        <taxon>Chalcidoidea</taxon>
        <taxon>Trichogrammatidae</taxon>
        <taxon>Trichogramma</taxon>
    </lineage>
</organism>
<evidence type="ECO:0008006" key="7">
    <source>
        <dbReference type="Google" id="ProtNLM"/>
    </source>
</evidence>
<dbReference type="Pfam" id="PF00098">
    <property type="entry name" value="zf-CCHC"/>
    <property type="match status" value="1"/>
</dbReference>
<keyword evidence="1" id="KW-0862">Zinc</keyword>
<keyword evidence="1" id="KW-0479">Metal-binding</keyword>
<keyword evidence="6" id="KW-1185">Reference proteome</keyword>
<evidence type="ECO:0000256" key="1">
    <source>
        <dbReference type="PROSITE-ProRule" id="PRU00047"/>
    </source>
</evidence>
<dbReference type="GO" id="GO:0071897">
    <property type="term" value="P:DNA biosynthetic process"/>
    <property type="evidence" value="ECO:0007669"/>
    <property type="project" value="UniProtKB-ARBA"/>
</dbReference>
<dbReference type="EMBL" id="CADCXV010001402">
    <property type="protein sequence ID" value="CAB0044146.1"/>
    <property type="molecule type" value="Genomic_DNA"/>
</dbReference>
<dbReference type="SUPFAM" id="SSF57756">
    <property type="entry name" value="Retrovirus zinc finger-like domains"/>
    <property type="match status" value="1"/>
</dbReference>
<dbReference type="InterPro" id="IPR036875">
    <property type="entry name" value="Znf_CCHC_sf"/>
</dbReference>
<dbReference type="InterPro" id="IPR043502">
    <property type="entry name" value="DNA/RNA_pol_sf"/>
</dbReference>